<organism evidence="1 2">
    <name type="scientific">Rhodonia placenta</name>
    <dbReference type="NCBI Taxonomy" id="104341"/>
    <lineage>
        <taxon>Eukaryota</taxon>
        <taxon>Fungi</taxon>
        <taxon>Dikarya</taxon>
        <taxon>Basidiomycota</taxon>
        <taxon>Agaricomycotina</taxon>
        <taxon>Agaricomycetes</taxon>
        <taxon>Polyporales</taxon>
        <taxon>Adustoporiaceae</taxon>
        <taxon>Rhodonia</taxon>
    </lineage>
</organism>
<accession>A0A8H7NVY0</accession>
<reference evidence="1" key="2">
    <citation type="journal article" name="Front. Microbiol.">
        <title>Degradative Capacity of Two Strains of Rhodonia placenta: From Phenotype to Genotype.</title>
        <authorList>
            <person name="Kolle M."/>
            <person name="Horta M.A.C."/>
            <person name="Nowrousian M."/>
            <person name="Ohm R.A."/>
            <person name="Benz J.P."/>
            <person name="Pilgard A."/>
        </authorList>
    </citation>
    <scope>NUCLEOTIDE SEQUENCE</scope>
    <source>
        <strain evidence="1">FPRL280</strain>
    </source>
</reference>
<evidence type="ECO:0000313" key="1">
    <source>
        <dbReference type="EMBL" id="KAF9806322.1"/>
    </source>
</evidence>
<dbReference type="Proteomes" id="UP000639403">
    <property type="component" value="Unassembled WGS sequence"/>
</dbReference>
<proteinExistence type="predicted"/>
<gene>
    <name evidence="1" type="ORF">IEO21_08728</name>
</gene>
<evidence type="ECO:0000313" key="2">
    <source>
        <dbReference type="Proteomes" id="UP000639403"/>
    </source>
</evidence>
<protein>
    <submittedName>
        <fullName evidence="1">Uncharacterized protein</fullName>
    </submittedName>
</protein>
<dbReference type="AlphaFoldDB" id="A0A8H7NVY0"/>
<comment type="caution">
    <text evidence="1">The sequence shown here is derived from an EMBL/GenBank/DDBJ whole genome shotgun (WGS) entry which is preliminary data.</text>
</comment>
<sequence>MPFFGNLHQLPFKDQHETFREWAHTYGSP</sequence>
<reference evidence="1" key="1">
    <citation type="submission" date="2020-11" db="EMBL/GenBank/DDBJ databases">
        <authorList>
            <person name="Koelle M."/>
            <person name="Horta M.A.C."/>
            <person name="Nowrousian M."/>
            <person name="Ohm R.A."/>
            <person name="Benz P."/>
            <person name="Pilgard A."/>
        </authorList>
    </citation>
    <scope>NUCLEOTIDE SEQUENCE</scope>
    <source>
        <strain evidence="1">FPRL280</strain>
    </source>
</reference>
<dbReference type="EMBL" id="JADOXO010000336">
    <property type="protein sequence ID" value="KAF9806322.1"/>
    <property type="molecule type" value="Genomic_DNA"/>
</dbReference>
<name>A0A8H7NVY0_9APHY</name>